<name>A0A3Q2PH13_FUNHE</name>
<sequence length="469" mass="51779">MQNNQDNKHVYDNIGFQHDIRPPPYTYQHANPQTPSYIAGPAQINTEQNTAPAPRQKKGGKACPWKYILCGCLFGLLILAVAALLLWYFLYYQCPFGRSCGPGGKCLSTTQWCDGVQDCSNREDESNCFRLQGNNFMLQSYSSNNQAWLPVCAENWDDNYGMSVCEQMGYRRQDYVSSSQISSSTSAPEGYLKLKSGSSYDTLIQSQLIHSPCSSARAVKLQCIECGKSSAAPSSRIVGGTEAVNGAWPWQVSLQITGRHVCGGSIISPYWILSAAHCFQTYTNPRIWSVGYGDVKLSSMPKMGLVQRIINHENYDSETNAFDIALLKLKEPVTFTGKVRPVCLPNSGITVSEGSQAWITGWGTLFSSGQSPDTLNQAQISIYNRETCNARQVLDGKVTETMFCAGKLIGGVDTCQGDSGGPLVVNRADVWWLLGDTSWGYGCALQNKPGVYGNVTYFSEWIYKQMQDY</sequence>
<keyword evidence="9" id="KW-1133">Transmembrane helix</keyword>
<dbReference type="Pfam" id="PF00089">
    <property type="entry name" value="Trypsin"/>
    <property type="match status" value="1"/>
</dbReference>
<feature type="domain" description="Peptidase S1" evidence="10">
    <location>
        <begin position="237"/>
        <end position="467"/>
    </location>
</feature>
<dbReference type="SUPFAM" id="SSF50494">
    <property type="entry name" value="Trypsin-like serine proteases"/>
    <property type="match status" value="1"/>
</dbReference>
<dbReference type="CDD" id="cd00190">
    <property type="entry name" value="Tryp_SPc"/>
    <property type="match status" value="1"/>
</dbReference>
<dbReference type="Proteomes" id="UP000265000">
    <property type="component" value="Unplaced"/>
</dbReference>
<dbReference type="PROSITE" id="PS00134">
    <property type="entry name" value="TRYPSIN_HIS"/>
    <property type="match status" value="1"/>
</dbReference>
<dbReference type="GeneID" id="105928128"/>
<feature type="disulfide bond" evidence="6">
    <location>
        <begin position="113"/>
        <end position="128"/>
    </location>
</feature>
<dbReference type="SMART" id="SM00192">
    <property type="entry name" value="LDLa"/>
    <property type="match status" value="1"/>
</dbReference>
<dbReference type="InterPro" id="IPR001190">
    <property type="entry name" value="SRCR"/>
</dbReference>
<feature type="transmembrane region" description="Helical" evidence="9">
    <location>
        <begin position="67"/>
        <end position="90"/>
    </location>
</feature>
<dbReference type="CTD" id="7113"/>
<dbReference type="GeneTree" id="ENSGT00940000155207"/>
<dbReference type="AlphaFoldDB" id="A0A3Q2PH13"/>
<evidence type="ECO:0000256" key="3">
    <source>
        <dbReference type="ARBA" id="ARBA00022825"/>
    </source>
</evidence>
<evidence type="ECO:0000259" key="11">
    <source>
        <dbReference type="PROSITE" id="PS50287"/>
    </source>
</evidence>
<dbReference type="STRING" id="8078.ENSFHEP00000012323"/>
<dbReference type="InterPro" id="IPR043504">
    <property type="entry name" value="Peptidase_S1_PA_chymotrypsin"/>
</dbReference>
<dbReference type="PANTHER" id="PTHR24252">
    <property type="entry name" value="ACROSIN-RELATED"/>
    <property type="match status" value="1"/>
</dbReference>
<dbReference type="InterPro" id="IPR036772">
    <property type="entry name" value="SRCR-like_dom_sf"/>
</dbReference>
<dbReference type="GO" id="GO:0004252">
    <property type="term" value="F:serine-type endopeptidase activity"/>
    <property type="evidence" value="ECO:0007669"/>
    <property type="project" value="InterPro"/>
</dbReference>
<dbReference type="SUPFAM" id="SSF57424">
    <property type="entry name" value="LDL receptor-like module"/>
    <property type="match status" value="1"/>
</dbReference>
<evidence type="ECO:0000256" key="6">
    <source>
        <dbReference type="PROSITE-ProRule" id="PRU00124"/>
    </source>
</evidence>
<dbReference type="Pfam" id="PF15494">
    <property type="entry name" value="SRCR_2"/>
    <property type="match status" value="1"/>
</dbReference>
<protein>
    <submittedName>
        <fullName evidence="12">Transmembrane serine protease 2</fullName>
    </submittedName>
</protein>
<organism evidence="12 13">
    <name type="scientific">Fundulus heteroclitus</name>
    <name type="common">Killifish</name>
    <name type="synonym">Mummichog</name>
    <dbReference type="NCBI Taxonomy" id="8078"/>
    <lineage>
        <taxon>Eukaryota</taxon>
        <taxon>Metazoa</taxon>
        <taxon>Chordata</taxon>
        <taxon>Craniata</taxon>
        <taxon>Vertebrata</taxon>
        <taxon>Euteleostomi</taxon>
        <taxon>Actinopterygii</taxon>
        <taxon>Neopterygii</taxon>
        <taxon>Teleostei</taxon>
        <taxon>Neoteleostei</taxon>
        <taxon>Acanthomorphata</taxon>
        <taxon>Ovalentaria</taxon>
        <taxon>Atherinomorphae</taxon>
        <taxon>Cyprinodontiformes</taxon>
        <taxon>Fundulidae</taxon>
        <taxon>Fundulus</taxon>
    </lineage>
</organism>
<keyword evidence="9" id="KW-0472">Membrane</keyword>
<evidence type="ECO:0000256" key="4">
    <source>
        <dbReference type="ARBA" id="ARBA00023157"/>
    </source>
</evidence>
<dbReference type="SMART" id="SM00202">
    <property type="entry name" value="SR"/>
    <property type="match status" value="1"/>
</dbReference>
<evidence type="ECO:0000256" key="7">
    <source>
        <dbReference type="PROSITE-ProRule" id="PRU00196"/>
    </source>
</evidence>
<evidence type="ECO:0000256" key="5">
    <source>
        <dbReference type="ARBA" id="ARBA00023180"/>
    </source>
</evidence>
<dbReference type="InterPro" id="IPR018114">
    <property type="entry name" value="TRYPSIN_HIS"/>
</dbReference>
<reference evidence="12" key="2">
    <citation type="submission" date="2025-09" db="UniProtKB">
        <authorList>
            <consortium name="Ensembl"/>
        </authorList>
    </citation>
    <scope>IDENTIFICATION</scope>
</reference>
<dbReference type="InterPro" id="IPR036055">
    <property type="entry name" value="LDL_receptor-like_sf"/>
</dbReference>
<dbReference type="Gene3D" id="2.40.10.10">
    <property type="entry name" value="Trypsin-like serine proteases"/>
    <property type="match status" value="2"/>
</dbReference>
<dbReference type="InterPro" id="IPR033116">
    <property type="entry name" value="TRYPSIN_SER"/>
</dbReference>
<dbReference type="InterPro" id="IPR009003">
    <property type="entry name" value="Peptidase_S1_PA"/>
</dbReference>
<dbReference type="InterPro" id="IPR001314">
    <property type="entry name" value="Peptidase_S1A"/>
</dbReference>
<keyword evidence="13" id="KW-1185">Reference proteome</keyword>
<dbReference type="GO" id="GO:0006508">
    <property type="term" value="P:proteolysis"/>
    <property type="evidence" value="ECO:0007669"/>
    <property type="project" value="UniProtKB-KW"/>
</dbReference>
<evidence type="ECO:0000256" key="2">
    <source>
        <dbReference type="ARBA" id="ARBA00022801"/>
    </source>
</evidence>
<dbReference type="Gene3D" id="4.10.400.10">
    <property type="entry name" value="Low-density Lipoprotein Receptor"/>
    <property type="match status" value="1"/>
</dbReference>
<proteinExistence type="predicted"/>
<dbReference type="PROSITE" id="PS00135">
    <property type="entry name" value="TRYPSIN_SER"/>
    <property type="match status" value="1"/>
</dbReference>
<accession>A0A3Q2PH13</accession>
<evidence type="ECO:0000256" key="9">
    <source>
        <dbReference type="SAM" id="Phobius"/>
    </source>
</evidence>
<dbReference type="Ensembl" id="ENSFHET00000019551.1">
    <property type="protein sequence ID" value="ENSFHEP00000012323.1"/>
    <property type="gene ID" value="ENSFHEG00000013754.1"/>
</dbReference>
<dbReference type="GO" id="GO:0016020">
    <property type="term" value="C:membrane"/>
    <property type="evidence" value="ECO:0007669"/>
    <property type="project" value="InterPro"/>
</dbReference>
<dbReference type="Gene3D" id="3.10.250.10">
    <property type="entry name" value="SRCR-like domain"/>
    <property type="match status" value="1"/>
</dbReference>
<dbReference type="InterPro" id="IPR001254">
    <property type="entry name" value="Trypsin_dom"/>
</dbReference>
<dbReference type="OrthoDB" id="546450at2759"/>
<dbReference type="InterPro" id="IPR002172">
    <property type="entry name" value="LDrepeatLR_classA_rpt"/>
</dbReference>
<keyword evidence="5" id="KW-0325">Glycoprotein</keyword>
<evidence type="ECO:0000313" key="12">
    <source>
        <dbReference type="Ensembl" id="ENSFHEP00000012323.1"/>
    </source>
</evidence>
<comment type="caution">
    <text evidence="7">Lacks conserved residue(s) required for the propagation of feature annotation.</text>
</comment>
<dbReference type="SMART" id="SM00020">
    <property type="entry name" value="Tryp_SPc"/>
    <property type="match status" value="1"/>
</dbReference>
<dbReference type="PROSITE" id="PS50287">
    <property type="entry name" value="SRCR_2"/>
    <property type="match status" value="1"/>
</dbReference>
<dbReference type="PRINTS" id="PR00722">
    <property type="entry name" value="CHYMOTRYPSIN"/>
</dbReference>
<keyword evidence="4 6" id="KW-1015">Disulfide bond</keyword>
<dbReference type="PROSITE" id="PS50068">
    <property type="entry name" value="LDLRA_2"/>
    <property type="match status" value="1"/>
</dbReference>
<dbReference type="FunFam" id="2.40.10.10:FF:000003">
    <property type="entry name" value="Transmembrane serine protease 3"/>
    <property type="match status" value="1"/>
</dbReference>
<dbReference type="SUPFAM" id="SSF56487">
    <property type="entry name" value="SRCR-like"/>
    <property type="match status" value="1"/>
</dbReference>
<keyword evidence="9" id="KW-0812">Transmembrane</keyword>
<feature type="domain" description="SRCR" evidence="11">
    <location>
        <begin position="138"/>
        <end position="169"/>
    </location>
</feature>
<dbReference type="PROSITE" id="PS50240">
    <property type="entry name" value="TRYPSIN_DOM"/>
    <property type="match status" value="1"/>
</dbReference>
<evidence type="ECO:0000259" key="10">
    <source>
        <dbReference type="PROSITE" id="PS50240"/>
    </source>
</evidence>
<reference evidence="12" key="1">
    <citation type="submission" date="2025-08" db="UniProtKB">
        <authorList>
            <consortium name="Ensembl"/>
        </authorList>
    </citation>
    <scope>IDENTIFICATION</scope>
</reference>
<evidence type="ECO:0000313" key="13">
    <source>
        <dbReference type="Proteomes" id="UP000265000"/>
    </source>
</evidence>
<keyword evidence="3 8" id="KW-0720">Serine protease</keyword>
<evidence type="ECO:0000256" key="1">
    <source>
        <dbReference type="ARBA" id="ARBA00022670"/>
    </source>
</evidence>
<evidence type="ECO:0000256" key="8">
    <source>
        <dbReference type="RuleBase" id="RU363034"/>
    </source>
</evidence>
<keyword evidence="1 8" id="KW-0645">Protease</keyword>
<keyword evidence="2 8" id="KW-0378">Hydrolase</keyword>
<feature type="disulfide bond" evidence="6">
    <location>
        <begin position="94"/>
        <end position="106"/>
    </location>
</feature>
<dbReference type="CDD" id="cd00112">
    <property type="entry name" value="LDLa"/>
    <property type="match status" value="1"/>
</dbReference>
<dbReference type="PANTHER" id="PTHR24252:SF30">
    <property type="entry name" value="TRANSMEMBRANE SERINE PROTEASE 2"/>
    <property type="match status" value="1"/>
</dbReference>